<dbReference type="KEGG" id="slim:SCL_1921"/>
<dbReference type="Pfam" id="PF07179">
    <property type="entry name" value="SseB"/>
    <property type="match status" value="1"/>
</dbReference>
<reference evidence="2 3" key="1">
    <citation type="submission" date="2015-05" db="EMBL/GenBank/DDBJ databases">
        <title>Complete genome sequence of a sulfur-oxidizing gammaproteobacterium strain HA5.</title>
        <authorList>
            <person name="Miura A."/>
            <person name="Kojima H."/>
            <person name="Fukui M."/>
        </authorList>
    </citation>
    <scope>NUCLEOTIDE SEQUENCE [LARGE SCALE GENOMIC DNA]</scope>
    <source>
        <strain evidence="2 3">HA5</strain>
    </source>
</reference>
<evidence type="ECO:0000259" key="1">
    <source>
        <dbReference type="Pfam" id="PF07179"/>
    </source>
</evidence>
<feature type="domain" description="SseB protein N-terminal" evidence="1">
    <location>
        <begin position="12"/>
        <end position="137"/>
    </location>
</feature>
<dbReference type="Proteomes" id="UP000243180">
    <property type="component" value="Chromosome"/>
</dbReference>
<name>A0A1B4XHE3_9GAMM</name>
<gene>
    <name evidence="2" type="ORF">SCL_1921</name>
</gene>
<dbReference type="InterPro" id="IPR009839">
    <property type="entry name" value="SseB_N"/>
</dbReference>
<sequence>MDLNTAVENPSLVHAMDRVVSENSTAAKDLLLLELQRANYLAAMLPDGEKPSIGIKPGRTVLKKGTHFGVLSAGKDGKNYLVLFSDWKALKAYTKLEVTGWVLPAHDAWSFALQGSTYDGVVINPAHNALPLERPMLEFLSKNAQSDLTIHSTGPARKAPQAGEFKR</sequence>
<protein>
    <recommendedName>
        <fullName evidence="1">SseB protein N-terminal domain-containing protein</fullName>
    </recommendedName>
</protein>
<evidence type="ECO:0000313" key="3">
    <source>
        <dbReference type="Proteomes" id="UP000243180"/>
    </source>
</evidence>
<organism evidence="2 3">
    <name type="scientific">Sulfuricaulis limicola</name>
    <dbReference type="NCBI Taxonomy" id="1620215"/>
    <lineage>
        <taxon>Bacteria</taxon>
        <taxon>Pseudomonadati</taxon>
        <taxon>Pseudomonadota</taxon>
        <taxon>Gammaproteobacteria</taxon>
        <taxon>Acidiferrobacterales</taxon>
        <taxon>Acidiferrobacteraceae</taxon>
        <taxon>Sulfuricaulis</taxon>
    </lineage>
</organism>
<dbReference type="EMBL" id="AP014879">
    <property type="protein sequence ID" value="BAV34212.1"/>
    <property type="molecule type" value="Genomic_DNA"/>
</dbReference>
<accession>A0A1B4XHE3</accession>
<keyword evidence="3" id="KW-1185">Reference proteome</keyword>
<dbReference type="AlphaFoldDB" id="A0A1B4XHE3"/>
<proteinExistence type="predicted"/>
<evidence type="ECO:0000313" key="2">
    <source>
        <dbReference type="EMBL" id="BAV34212.1"/>
    </source>
</evidence>
<dbReference type="InParanoid" id="A0A1B4XHE3"/>